<keyword evidence="5" id="KW-0285">Flavoprotein</keyword>
<dbReference type="AlphaFoldDB" id="A0A4Y1R0R8"/>
<evidence type="ECO:0000256" key="8">
    <source>
        <dbReference type="SAM" id="MobiDB-lite"/>
    </source>
</evidence>
<gene>
    <name evidence="10" type="ORF">Prudu_006876</name>
</gene>
<evidence type="ECO:0000256" key="2">
    <source>
        <dbReference type="ARBA" id="ARBA00004738"/>
    </source>
</evidence>
<feature type="region of interest" description="Disordered" evidence="8">
    <location>
        <begin position="214"/>
        <end position="233"/>
    </location>
</feature>
<dbReference type="UniPathway" id="UPA01068">
    <property type="reaction ID" value="UER00304"/>
</dbReference>
<dbReference type="InterPro" id="IPR024624">
    <property type="entry name" value="Pyridox_Oxase_Alr4036_FMN-bd"/>
</dbReference>
<feature type="region of interest" description="Disordered" evidence="8">
    <location>
        <begin position="175"/>
        <end position="201"/>
    </location>
</feature>
<evidence type="ECO:0000256" key="6">
    <source>
        <dbReference type="ARBA" id="ARBA00022643"/>
    </source>
</evidence>
<dbReference type="InterPro" id="IPR000659">
    <property type="entry name" value="Pyridox_Oxase"/>
</dbReference>
<sequence>MARIAPAQNTRFCLALLGFGKTKKSIRNRWLWWRDEKCSEPENQQIEEHEEAEISTAMGAVTAPAPWKQLLLNAMESNAHLKHSSYIQLATIACNGRPSNRTVVFRGFQEDSDKIQINTDGRSRKICWYFTDSWEQFRINGTVDIIDGSNPDPIKLQQREKSWASSSLKSRLQYLGPQPGLPNLSEEPPKEVSVDPSTGPVDYLNLKSNQRLTFASTGSPNEEKCWTSERVNP</sequence>
<dbReference type="GO" id="GO:0004733">
    <property type="term" value="F:pyridoxamine phosphate oxidase activity"/>
    <property type="evidence" value="ECO:0007669"/>
    <property type="project" value="UniProtKB-EC"/>
</dbReference>
<feature type="compositionally biased region" description="Basic and acidic residues" evidence="8">
    <location>
        <begin position="221"/>
        <end position="233"/>
    </location>
</feature>
<dbReference type="EC" id="1.4.3.5" evidence="4"/>
<keyword evidence="6" id="KW-0288">FMN</keyword>
<dbReference type="InterPro" id="IPR012349">
    <property type="entry name" value="Split_barrel_FMN-bd"/>
</dbReference>
<dbReference type="PANTHER" id="PTHR10851">
    <property type="entry name" value="PYRIDOXINE-5-PHOSPHATE OXIDASE"/>
    <property type="match status" value="1"/>
</dbReference>
<dbReference type="SUPFAM" id="SSF50475">
    <property type="entry name" value="FMN-binding split barrel"/>
    <property type="match status" value="1"/>
</dbReference>
<protein>
    <recommendedName>
        <fullName evidence="4">pyridoxal 5'-phosphate synthase</fullName>
        <ecNumber evidence="4">1.4.3.5</ecNumber>
    </recommendedName>
</protein>
<comment type="pathway">
    <text evidence="2">Cofactor metabolism; pyridoxal 5'-phosphate salvage; pyridoxal 5'-phosphate from pyridoxamine 5'-phosphate: step 1/1.</text>
</comment>
<evidence type="ECO:0000256" key="1">
    <source>
        <dbReference type="ARBA" id="ARBA00001917"/>
    </source>
</evidence>
<name>A0A4Y1R0R8_PRUDU</name>
<comment type="cofactor">
    <cofactor evidence="1">
        <name>FMN</name>
        <dbReference type="ChEBI" id="CHEBI:58210"/>
    </cofactor>
</comment>
<dbReference type="GO" id="GO:0008615">
    <property type="term" value="P:pyridoxine biosynthetic process"/>
    <property type="evidence" value="ECO:0007669"/>
    <property type="project" value="InterPro"/>
</dbReference>
<keyword evidence="7" id="KW-0560">Oxidoreductase</keyword>
<evidence type="ECO:0000256" key="7">
    <source>
        <dbReference type="ARBA" id="ARBA00023002"/>
    </source>
</evidence>
<dbReference type="Gene3D" id="2.30.110.10">
    <property type="entry name" value="Electron Transport, Fmn-binding Protein, Chain A"/>
    <property type="match status" value="1"/>
</dbReference>
<evidence type="ECO:0000256" key="3">
    <source>
        <dbReference type="ARBA" id="ARBA00005037"/>
    </source>
</evidence>
<evidence type="ECO:0000259" key="9">
    <source>
        <dbReference type="Pfam" id="PF12766"/>
    </source>
</evidence>
<dbReference type="PANTHER" id="PTHR10851:SF3">
    <property type="entry name" value="PYRIDOXINE_PYRIDOXAMINE 5'-PHOSPHATE OXIDASE 2"/>
    <property type="match status" value="1"/>
</dbReference>
<evidence type="ECO:0000256" key="5">
    <source>
        <dbReference type="ARBA" id="ARBA00022630"/>
    </source>
</evidence>
<dbReference type="EMBL" id="AP019298">
    <property type="protein sequence ID" value="BBG97673.1"/>
    <property type="molecule type" value="Genomic_DNA"/>
</dbReference>
<evidence type="ECO:0000256" key="4">
    <source>
        <dbReference type="ARBA" id="ARBA00012801"/>
    </source>
</evidence>
<feature type="domain" description="Pyridoxamine 5'-phosphate oxidase Alr4036 family FMN-binding" evidence="9">
    <location>
        <begin position="65"/>
        <end position="146"/>
    </location>
</feature>
<comment type="pathway">
    <text evidence="3">Cofactor metabolism; pyridoxal 5'-phosphate salvage; pyridoxal 5'-phosphate from pyridoxine 5'-phosphate: step 1/1.</text>
</comment>
<organism evidence="10">
    <name type="scientific">Prunus dulcis</name>
    <name type="common">Almond</name>
    <name type="synonym">Amygdalus dulcis</name>
    <dbReference type="NCBI Taxonomy" id="3755"/>
    <lineage>
        <taxon>Eukaryota</taxon>
        <taxon>Viridiplantae</taxon>
        <taxon>Streptophyta</taxon>
        <taxon>Embryophyta</taxon>
        <taxon>Tracheophyta</taxon>
        <taxon>Spermatophyta</taxon>
        <taxon>Magnoliopsida</taxon>
        <taxon>eudicotyledons</taxon>
        <taxon>Gunneridae</taxon>
        <taxon>Pentapetalae</taxon>
        <taxon>rosids</taxon>
        <taxon>fabids</taxon>
        <taxon>Rosales</taxon>
        <taxon>Rosaceae</taxon>
        <taxon>Amygdaloideae</taxon>
        <taxon>Amygdaleae</taxon>
        <taxon>Prunus</taxon>
    </lineage>
</organism>
<dbReference type="Pfam" id="PF12766">
    <property type="entry name" value="Pyridox_oxase_2"/>
    <property type="match status" value="1"/>
</dbReference>
<proteinExistence type="predicted"/>
<evidence type="ECO:0000313" key="10">
    <source>
        <dbReference type="EMBL" id="BBG97673.1"/>
    </source>
</evidence>
<reference evidence="10" key="1">
    <citation type="journal article" date="2019" name="Science">
        <title>Mutation of a bHLH transcription factor allowed almond domestication.</title>
        <authorList>
            <person name="Sanchez-Perez R."/>
            <person name="Pavan S."/>
            <person name="Mazzeo R."/>
            <person name="Moldovan C."/>
            <person name="Aiese Cigliano R."/>
            <person name="Del Cueto J."/>
            <person name="Ricciardi F."/>
            <person name="Lotti C."/>
            <person name="Ricciardi L."/>
            <person name="Dicenta F."/>
            <person name="Lopez-Marques R.L."/>
            <person name="Lindberg Moller B."/>
        </authorList>
    </citation>
    <scope>NUCLEOTIDE SEQUENCE</scope>
</reference>
<dbReference type="GO" id="GO:0010181">
    <property type="term" value="F:FMN binding"/>
    <property type="evidence" value="ECO:0007669"/>
    <property type="project" value="InterPro"/>
</dbReference>
<accession>A0A4Y1R0R8</accession>